<evidence type="ECO:0000313" key="3">
    <source>
        <dbReference type="EMBL" id="BBM13897.1"/>
    </source>
</evidence>
<dbReference type="InterPro" id="IPR029058">
    <property type="entry name" value="AB_hydrolase_fold"/>
</dbReference>
<dbReference type="SUPFAM" id="SSF53474">
    <property type="entry name" value="alpha/beta-Hydrolases"/>
    <property type="match status" value="1"/>
</dbReference>
<evidence type="ECO:0000313" key="4">
    <source>
        <dbReference type="Proteomes" id="UP000509460"/>
    </source>
</evidence>
<dbReference type="Proteomes" id="UP000509460">
    <property type="component" value="Chromosome"/>
</dbReference>
<name>A0AAI8WCY0_ENTMU</name>
<dbReference type="Gene3D" id="3.40.50.1820">
    <property type="entry name" value="alpha/beta hydrolase"/>
    <property type="match status" value="1"/>
</dbReference>
<dbReference type="Pfam" id="PF01083">
    <property type="entry name" value="Cutinase"/>
    <property type="match status" value="1"/>
</dbReference>
<accession>A0AAI8WCY0</accession>
<keyword evidence="1" id="KW-0378">Hydrolase</keyword>
<dbReference type="InterPro" id="IPR000675">
    <property type="entry name" value="Cutinase/axe"/>
</dbReference>
<dbReference type="RefSeq" id="WP_137072626.1">
    <property type="nucleotide sequence ID" value="NZ_AP019810.1"/>
</dbReference>
<dbReference type="EMBL" id="AP019810">
    <property type="protein sequence ID" value="BBM13897.1"/>
    <property type="molecule type" value="Genomic_DNA"/>
</dbReference>
<evidence type="ECO:0008006" key="5">
    <source>
        <dbReference type="Google" id="ProtNLM"/>
    </source>
</evidence>
<keyword evidence="2" id="KW-0175">Coiled coil</keyword>
<organism evidence="3 4">
    <name type="scientific">Enterococcus mundtii</name>
    <dbReference type="NCBI Taxonomy" id="53346"/>
    <lineage>
        <taxon>Bacteria</taxon>
        <taxon>Bacillati</taxon>
        <taxon>Bacillota</taxon>
        <taxon>Bacilli</taxon>
        <taxon>Lactobacillales</taxon>
        <taxon>Enterococcaceae</taxon>
        <taxon>Enterococcus</taxon>
    </lineage>
</organism>
<evidence type="ECO:0000256" key="2">
    <source>
        <dbReference type="SAM" id="Coils"/>
    </source>
</evidence>
<feature type="coiled-coil region" evidence="2">
    <location>
        <begin position="486"/>
        <end position="513"/>
    </location>
</feature>
<proteinExistence type="predicted"/>
<dbReference type="AlphaFoldDB" id="A0AAI8WCY0"/>
<evidence type="ECO:0000256" key="1">
    <source>
        <dbReference type="ARBA" id="ARBA00022801"/>
    </source>
</evidence>
<protein>
    <recommendedName>
        <fullName evidence="5">Fungal lipase-like domain-containing protein</fullName>
    </recommendedName>
</protein>
<gene>
    <name evidence="3" type="ORF">EM151A_0658</name>
</gene>
<dbReference type="GO" id="GO:0016787">
    <property type="term" value="F:hydrolase activity"/>
    <property type="evidence" value="ECO:0007669"/>
    <property type="project" value="UniProtKB-KW"/>
</dbReference>
<reference evidence="3 4" key="1">
    <citation type="submission" date="2019-07" db="EMBL/GenBank/DDBJ databases">
        <title>antibiotic susceptibility of plant-derived lactic acid bacteria.</title>
        <authorList>
            <person name="Sugiyama M."/>
            <person name="Noda M."/>
        </authorList>
    </citation>
    <scope>NUCLEOTIDE SEQUENCE [LARGE SCALE GENOMIC DNA]</scope>
    <source>
        <strain evidence="3 4">15-1A</strain>
    </source>
</reference>
<sequence length="545" mass="61610">MANLGNSYNVYANLAQSSYNNRRNNAGVTYNFVNGMTKKEKRALEKGKSIRFNFPNAKDAHGNDLSTVYLQPDTTVKTVKELGNSRVPKVNGGYEIQSYVKNTYKQGLLTDEKAGFNAYYVTDTPKLSIETKHTYFVTRGSDGISSSNLNLNDWWHNNQAFTTKNAYIPQAKLANQAMHQKITEMTTQAPHATMSVTGHSLGTMVSIQAVANLPEKDIAKIDKVVLFQGPDARESINKMSEQAQKNIQKLEEDGKIDYYVNAFDIVSMLNRNKPGVDEIGNVRYLLPKSFNTTFDMEDQNGSSHDFGQFQINPDGTLQEANLKEHGYIFAAGIKVSHLIDKYLNRVVKEKPEGGLSFTEVIKLLLSGEYKDFEKEYATIIAEAKVASEWNETVNELHKRISNASGSKKITLQSELVQSIIQKAKNIGEEYEIIFKNAQKEFEDEITAISKEILAGAGAIKNYLTYWEVQEMVSPYEKNNLWDSGQASLNTNQVKQYKEKLEEFSNKLAVVANHLTEYDRQAGRKYFVQKQVKGVYPWKIENCKNF</sequence>